<sequence length="184" mass="20796">MAEATRHHELGFNHVVRQAKRFCDLKGHKFDIGIDFHKGRYMSYDDMPEEAEPDEDVVPMYPPVLGVAEDDTQADNTTPRVPWLGRGVESRVAFERFLGSAGVPSRELHLRGSSAQQGCRAKGVSSRGVVPEPRAPLRPSVYFPYRVEMAREKFQIAAKAGCDLGFKWLARLEEEDKRLLMEGH</sequence>
<dbReference type="EMBL" id="JBGMDY010000011">
    <property type="protein sequence ID" value="KAL2319188.1"/>
    <property type="molecule type" value="Genomic_DNA"/>
</dbReference>
<reference evidence="1 2" key="1">
    <citation type="submission" date="2024-08" db="EMBL/GenBank/DDBJ databases">
        <title>Insights into the chromosomal genome structure of Flemingia macrophylla.</title>
        <authorList>
            <person name="Ding Y."/>
            <person name="Zhao Y."/>
            <person name="Bi W."/>
            <person name="Wu M."/>
            <person name="Zhao G."/>
            <person name="Gong Y."/>
            <person name="Li W."/>
            <person name="Zhang P."/>
        </authorList>
    </citation>
    <scope>NUCLEOTIDE SEQUENCE [LARGE SCALE GENOMIC DNA]</scope>
    <source>
        <strain evidence="1">DYQJB</strain>
        <tissue evidence="1">Leaf</tissue>
    </source>
</reference>
<keyword evidence="2" id="KW-1185">Reference proteome</keyword>
<comment type="caution">
    <text evidence="1">The sequence shown here is derived from an EMBL/GenBank/DDBJ whole genome shotgun (WGS) entry which is preliminary data.</text>
</comment>
<gene>
    <name evidence="1" type="ORF">Fmac_033064</name>
</gene>
<proteinExistence type="predicted"/>
<evidence type="ECO:0000313" key="2">
    <source>
        <dbReference type="Proteomes" id="UP001603857"/>
    </source>
</evidence>
<organism evidence="1 2">
    <name type="scientific">Flemingia macrophylla</name>
    <dbReference type="NCBI Taxonomy" id="520843"/>
    <lineage>
        <taxon>Eukaryota</taxon>
        <taxon>Viridiplantae</taxon>
        <taxon>Streptophyta</taxon>
        <taxon>Embryophyta</taxon>
        <taxon>Tracheophyta</taxon>
        <taxon>Spermatophyta</taxon>
        <taxon>Magnoliopsida</taxon>
        <taxon>eudicotyledons</taxon>
        <taxon>Gunneridae</taxon>
        <taxon>Pentapetalae</taxon>
        <taxon>rosids</taxon>
        <taxon>fabids</taxon>
        <taxon>Fabales</taxon>
        <taxon>Fabaceae</taxon>
        <taxon>Papilionoideae</taxon>
        <taxon>50 kb inversion clade</taxon>
        <taxon>NPAAA clade</taxon>
        <taxon>indigoferoid/millettioid clade</taxon>
        <taxon>Phaseoleae</taxon>
        <taxon>Flemingia</taxon>
    </lineage>
</organism>
<evidence type="ECO:0000313" key="1">
    <source>
        <dbReference type="EMBL" id="KAL2319188.1"/>
    </source>
</evidence>
<name>A0ABD1L760_9FABA</name>
<accession>A0ABD1L760</accession>
<protein>
    <submittedName>
        <fullName evidence="1">Uncharacterized protein</fullName>
    </submittedName>
</protein>
<dbReference type="AlphaFoldDB" id="A0ABD1L760"/>
<dbReference type="Proteomes" id="UP001603857">
    <property type="component" value="Unassembled WGS sequence"/>
</dbReference>